<dbReference type="Gene3D" id="3.40.50.880">
    <property type="match status" value="1"/>
</dbReference>
<dbReference type="AlphaFoldDB" id="A0A9W6CTC5"/>
<reference evidence="1" key="1">
    <citation type="submission" date="2022-12" db="EMBL/GenBank/DDBJ databases">
        <title>Reference genome sequencing for broad-spectrum identification of bacterial and archaeal isolates by mass spectrometry.</title>
        <authorList>
            <person name="Sekiguchi Y."/>
            <person name="Tourlousse D.M."/>
        </authorList>
    </citation>
    <scope>NUCLEOTIDE SEQUENCE</scope>
    <source>
        <strain evidence="1">14</strain>
    </source>
</reference>
<evidence type="ECO:0000313" key="2">
    <source>
        <dbReference type="Proteomes" id="UP001144396"/>
    </source>
</evidence>
<dbReference type="InterPro" id="IPR029062">
    <property type="entry name" value="Class_I_gatase-like"/>
</dbReference>
<proteinExistence type="predicted"/>
<keyword evidence="2" id="KW-1185">Reference proteome</keyword>
<sequence>MSVHLVGGGWTPAHQPDVFRGFIAEAAERAAAEGAAEPVVALLLLDPRGRAENPYLDYYRGAIAAGGGADVRVTGVAEVDGEFATTALAGAHGVFVGGGPTPAYRRAVEPIAGELRRLVASGSPYLGFSAGAAIAADTALLGGWSIGGVPVCQEDAGEGLDEVAVEPGIGLVDLTVEVHAAQYGTLARLIAATEAGLVPGGVAIDEDTALIVGDTVRVAGGGSVWRVEATDRGVLVTTLGA</sequence>
<dbReference type="SUPFAM" id="SSF52317">
    <property type="entry name" value="Class I glutamine amidotransferase-like"/>
    <property type="match status" value="1"/>
</dbReference>
<protein>
    <recommendedName>
        <fullName evidence="3">Peptidase S51</fullName>
    </recommendedName>
</protein>
<name>A0A9W6CTC5_9MICO</name>
<comment type="caution">
    <text evidence="1">The sequence shown here is derived from an EMBL/GenBank/DDBJ whole genome shotgun (WGS) entry which is preliminary data.</text>
</comment>
<gene>
    <name evidence="1" type="ORF">ARHIZOSPH14_02620</name>
</gene>
<organism evidence="1 2">
    <name type="scientific">Agromyces rhizosphaerae</name>
    <dbReference type="NCBI Taxonomy" id="88374"/>
    <lineage>
        <taxon>Bacteria</taxon>
        <taxon>Bacillati</taxon>
        <taxon>Actinomycetota</taxon>
        <taxon>Actinomycetes</taxon>
        <taxon>Micrococcales</taxon>
        <taxon>Microbacteriaceae</taxon>
        <taxon>Agromyces</taxon>
    </lineage>
</organism>
<accession>A0A9W6CTC5</accession>
<dbReference type="RefSeq" id="WP_281882019.1">
    <property type="nucleotide sequence ID" value="NZ_BSDP01000001.1"/>
</dbReference>
<evidence type="ECO:0008006" key="3">
    <source>
        <dbReference type="Google" id="ProtNLM"/>
    </source>
</evidence>
<dbReference type="EMBL" id="BSDP01000001">
    <property type="protein sequence ID" value="GLI26020.1"/>
    <property type="molecule type" value="Genomic_DNA"/>
</dbReference>
<evidence type="ECO:0000313" key="1">
    <source>
        <dbReference type="EMBL" id="GLI26020.1"/>
    </source>
</evidence>
<dbReference type="Proteomes" id="UP001144396">
    <property type="component" value="Unassembled WGS sequence"/>
</dbReference>